<comment type="caution">
    <text evidence="1">The sequence shown here is derived from an EMBL/GenBank/DDBJ whole genome shotgun (WGS) entry which is preliminary data.</text>
</comment>
<organism evidence="1 2">
    <name type="scientific">Pseudomonas moraviensis</name>
    <dbReference type="NCBI Taxonomy" id="321662"/>
    <lineage>
        <taxon>Bacteria</taxon>
        <taxon>Pseudomonadati</taxon>
        <taxon>Pseudomonadota</taxon>
        <taxon>Gammaproteobacteria</taxon>
        <taxon>Pseudomonadales</taxon>
        <taxon>Pseudomonadaceae</taxon>
        <taxon>Pseudomonas</taxon>
    </lineage>
</organism>
<proteinExistence type="predicted"/>
<protein>
    <submittedName>
        <fullName evidence="1">Uncharacterized protein</fullName>
    </submittedName>
</protein>
<reference evidence="1 2" key="1">
    <citation type="submission" date="2017-08" db="EMBL/GenBank/DDBJ databases">
        <title>Draft Genome Sequence of Pseudomonas moraviensis TYU6, isolated from Taxus cuspidata by using PacBio Single-Molecule Real-Time Technology.</title>
        <authorList>
            <person name="Baek K.-H."/>
            <person name="Mishra A.K."/>
        </authorList>
    </citation>
    <scope>NUCLEOTIDE SEQUENCE [LARGE SCALE GENOMIC DNA]</scope>
    <source>
        <strain evidence="1 2">TYU6</strain>
    </source>
</reference>
<gene>
    <name evidence="1" type="ORF">CKQ80_16550</name>
</gene>
<keyword evidence="2" id="KW-1185">Reference proteome</keyword>
<evidence type="ECO:0000313" key="2">
    <source>
        <dbReference type="Proteomes" id="UP000217830"/>
    </source>
</evidence>
<sequence length="63" mass="7193">MRFSGHNTLSTEGLGGQKTSRGLYLSYDLTRQLRSGLMRKHCDLIGRAVDFFLRRSVRFDALS</sequence>
<dbReference type="Proteomes" id="UP000217830">
    <property type="component" value="Unassembled WGS sequence"/>
</dbReference>
<accession>A0A2A2PUZ8</accession>
<dbReference type="AlphaFoldDB" id="A0A2A2PUZ8"/>
<dbReference type="EMBL" id="NRST01000001">
    <property type="protein sequence ID" value="PAW59071.1"/>
    <property type="molecule type" value="Genomic_DNA"/>
</dbReference>
<evidence type="ECO:0000313" key="1">
    <source>
        <dbReference type="EMBL" id="PAW59071.1"/>
    </source>
</evidence>
<name>A0A2A2PUZ8_9PSED</name>